<keyword evidence="3" id="KW-1185">Reference proteome</keyword>
<comment type="caution">
    <text evidence="2">The sequence shown here is derived from an EMBL/GenBank/DDBJ whole genome shotgun (WGS) entry which is preliminary data.</text>
</comment>
<sequence length="437" mass="45539">MLWHPHKSAGPDLDDARDGCPSADYLDGDSASCPALNSQNGVTVSHCPVTDHPAESCPLPRSKGDVGTGWAEHAHHSASRCPATEYQQASSPESCPLLQPQGDVGAGWPAHANQESNSISCPLFTTFQGSAAKDAAAAAAAAQDGTAAAAAACGKSVDLPIDAALVREPKAAAQLCAPAYLFYSGTTSKSNDSSKGAESAGLGRPLGSLARGRVSGSSSCSSIGTGPEGGRVSCSSHGTRLSSVLSTRCSSSSLLNRSSSLSSSTSVGMVGLFTRGSSCRDEEDVDNAVGEELEEDEGKSLPVLGPRHVGVMTQLLKDALVELDAKQELIDDMVRVISGASHLFERGDIFMDAHADEAKWQGLGAQEGLRRPFSNNGLQRRSSLKSPESSARLIKPRVSFKSTVGCAEGAAVRTSRVEADPEQERAREKLRNMFASW</sequence>
<proteinExistence type="predicted"/>
<reference evidence="2" key="1">
    <citation type="submission" date="2017-08" db="EMBL/GenBank/DDBJ databases">
        <authorList>
            <person name="Polle J.E."/>
            <person name="Barry K."/>
            <person name="Cushman J."/>
            <person name="Schmutz J."/>
            <person name="Tran D."/>
            <person name="Hathwaick L.T."/>
            <person name="Yim W.C."/>
            <person name="Jenkins J."/>
            <person name="Mckie-Krisberg Z.M."/>
            <person name="Prochnik S."/>
            <person name="Lindquist E."/>
            <person name="Dockter R.B."/>
            <person name="Adam C."/>
            <person name="Molina H."/>
            <person name="Bunkerborg J."/>
            <person name="Jin E."/>
            <person name="Buchheim M."/>
            <person name="Magnuson J."/>
        </authorList>
    </citation>
    <scope>NUCLEOTIDE SEQUENCE</scope>
    <source>
        <strain evidence="2">CCAP 19/18</strain>
    </source>
</reference>
<evidence type="ECO:0000313" key="2">
    <source>
        <dbReference type="EMBL" id="KAF5832576.1"/>
    </source>
</evidence>
<feature type="region of interest" description="Disordered" evidence="1">
    <location>
        <begin position="366"/>
        <end position="388"/>
    </location>
</feature>
<protein>
    <submittedName>
        <fullName evidence="2">Uncharacterized protein</fullName>
    </submittedName>
</protein>
<dbReference type="Proteomes" id="UP000815325">
    <property type="component" value="Unassembled WGS sequence"/>
</dbReference>
<feature type="compositionally biased region" description="Polar residues" evidence="1">
    <location>
        <begin position="373"/>
        <end position="388"/>
    </location>
</feature>
<name>A0ABQ7GDA0_DUNSA</name>
<dbReference type="EMBL" id="MU069863">
    <property type="protein sequence ID" value="KAF5832576.1"/>
    <property type="molecule type" value="Genomic_DNA"/>
</dbReference>
<organism evidence="2 3">
    <name type="scientific">Dunaliella salina</name>
    <name type="common">Green alga</name>
    <name type="synonym">Protococcus salinus</name>
    <dbReference type="NCBI Taxonomy" id="3046"/>
    <lineage>
        <taxon>Eukaryota</taxon>
        <taxon>Viridiplantae</taxon>
        <taxon>Chlorophyta</taxon>
        <taxon>core chlorophytes</taxon>
        <taxon>Chlorophyceae</taxon>
        <taxon>CS clade</taxon>
        <taxon>Chlamydomonadales</taxon>
        <taxon>Dunaliellaceae</taxon>
        <taxon>Dunaliella</taxon>
    </lineage>
</organism>
<gene>
    <name evidence="2" type="ORF">DUNSADRAFT_11476</name>
</gene>
<feature type="compositionally biased region" description="Polar residues" evidence="1">
    <location>
        <begin position="187"/>
        <end position="196"/>
    </location>
</feature>
<evidence type="ECO:0000313" key="3">
    <source>
        <dbReference type="Proteomes" id="UP000815325"/>
    </source>
</evidence>
<evidence type="ECO:0000256" key="1">
    <source>
        <dbReference type="SAM" id="MobiDB-lite"/>
    </source>
</evidence>
<accession>A0ABQ7GDA0</accession>
<feature type="region of interest" description="Disordered" evidence="1">
    <location>
        <begin position="187"/>
        <end position="237"/>
    </location>
</feature>